<gene>
    <name evidence="3" type="ordered locus">Slin_6462</name>
</gene>
<dbReference type="InterPro" id="IPR011600">
    <property type="entry name" value="Pept_C14_caspase"/>
</dbReference>
<accession>D2QUD7</accession>
<proteinExistence type="predicted"/>
<keyword evidence="4" id="KW-1185">Reference proteome</keyword>
<evidence type="ECO:0000259" key="2">
    <source>
        <dbReference type="Pfam" id="PF00656"/>
    </source>
</evidence>
<dbReference type="GO" id="GO:0006508">
    <property type="term" value="P:proteolysis"/>
    <property type="evidence" value="ECO:0007669"/>
    <property type="project" value="InterPro"/>
</dbReference>
<dbReference type="RefSeq" id="WP_012930903.1">
    <property type="nucleotide sequence ID" value="NC_013730.1"/>
</dbReference>
<dbReference type="STRING" id="504472.Slin_6462"/>
<keyword evidence="1" id="KW-0732">Signal</keyword>
<dbReference type="eggNOG" id="COG4249">
    <property type="taxonomic scope" value="Bacteria"/>
</dbReference>
<evidence type="ECO:0000313" key="3">
    <source>
        <dbReference type="EMBL" id="ADB42419.1"/>
    </source>
</evidence>
<dbReference type="Gene3D" id="3.40.50.1460">
    <property type="match status" value="1"/>
</dbReference>
<dbReference type="Pfam" id="PF00656">
    <property type="entry name" value="Peptidase_C14"/>
    <property type="match status" value="1"/>
</dbReference>
<feature type="chain" id="PRO_5003035161" description="Peptidase C14 caspase domain-containing protein" evidence="1">
    <location>
        <begin position="21"/>
        <end position="409"/>
    </location>
</feature>
<sequence>MRFNALLLAWLLCFTIKAHSQPTLYGIFVGAVEDPKLAVACQVDIKTMFDRFGSIARSIGYKYKVGVLTKDNFSNESIKSVLDSITCGPDDIIVFYYTGHGYNRAGTSDEFPVLHVDTLQVKTNFPLSGIHQTLLSKKARFCLSIGDCCNALANETPPQERSLVKGTNCNPEIFEQLFLKSRGGVMIASSKRGQFSGASFTNSWYTWAFQESLEYACHYNNQITWQQLLDDSQNRMWSITAARVHKQESVYKLNLLDQSTSPTPVAAVQADTVPNNAPVASTPVVSGNAAPPVEVVNSTTMLTVSTAGQRPDYSLVNKYLTGLANPLISYQTRKAMQLQAGRFFIHNAKVNLYVNDTRVDVLPLQQLMNRYAVSTDKHSVRQVNLVERLSKLDPSGRFYTEIALQEIWE</sequence>
<dbReference type="HOGENOM" id="CLU_672516_0_0_10"/>
<dbReference type="GO" id="GO:0004197">
    <property type="term" value="F:cysteine-type endopeptidase activity"/>
    <property type="evidence" value="ECO:0007669"/>
    <property type="project" value="InterPro"/>
</dbReference>
<reference evidence="3 4" key="1">
    <citation type="journal article" date="2010" name="Stand. Genomic Sci.">
        <title>Complete genome sequence of Spirosoma linguale type strain (1).</title>
        <authorList>
            <person name="Lail K."/>
            <person name="Sikorski J."/>
            <person name="Saunders E."/>
            <person name="Lapidus A."/>
            <person name="Glavina Del Rio T."/>
            <person name="Copeland A."/>
            <person name="Tice H."/>
            <person name="Cheng J.-F."/>
            <person name="Lucas S."/>
            <person name="Nolan M."/>
            <person name="Bruce D."/>
            <person name="Goodwin L."/>
            <person name="Pitluck S."/>
            <person name="Ivanova N."/>
            <person name="Mavromatis K."/>
            <person name="Ovchinnikova G."/>
            <person name="Pati A."/>
            <person name="Chen A."/>
            <person name="Palaniappan K."/>
            <person name="Land M."/>
            <person name="Hauser L."/>
            <person name="Chang Y.-J."/>
            <person name="Jeffries C.D."/>
            <person name="Chain P."/>
            <person name="Brettin T."/>
            <person name="Detter J.C."/>
            <person name="Schuetze A."/>
            <person name="Rohde M."/>
            <person name="Tindall B.J."/>
            <person name="Goeker M."/>
            <person name="Bristow J."/>
            <person name="Eisen J.A."/>
            <person name="Markowitz V."/>
            <person name="Hugenholtz P."/>
            <person name="Kyrpides N.C."/>
            <person name="Klenk H.-P."/>
            <person name="Chen F."/>
        </authorList>
    </citation>
    <scope>NUCLEOTIDE SEQUENCE [LARGE SCALE GENOMIC DNA]</scope>
    <source>
        <strain evidence="4">ATCC 33905 / DSM 74 / LMG 10896 / Claus 1</strain>
    </source>
</reference>
<dbReference type="Proteomes" id="UP000002028">
    <property type="component" value="Chromosome"/>
</dbReference>
<evidence type="ECO:0000256" key="1">
    <source>
        <dbReference type="SAM" id="SignalP"/>
    </source>
</evidence>
<dbReference type="EMBL" id="CP001769">
    <property type="protein sequence ID" value="ADB42419.1"/>
    <property type="molecule type" value="Genomic_DNA"/>
</dbReference>
<name>D2QUD7_SPILD</name>
<dbReference type="KEGG" id="sli:Slin_6462"/>
<evidence type="ECO:0000313" key="4">
    <source>
        <dbReference type="Proteomes" id="UP000002028"/>
    </source>
</evidence>
<dbReference type="AlphaFoldDB" id="D2QUD7"/>
<organism evidence="3 4">
    <name type="scientific">Spirosoma linguale (strain ATCC 33905 / DSM 74 / LMG 10896 / Claus 1)</name>
    <dbReference type="NCBI Taxonomy" id="504472"/>
    <lineage>
        <taxon>Bacteria</taxon>
        <taxon>Pseudomonadati</taxon>
        <taxon>Bacteroidota</taxon>
        <taxon>Cytophagia</taxon>
        <taxon>Cytophagales</taxon>
        <taxon>Cytophagaceae</taxon>
        <taxon>Spirosoma</taxon>
    </lineage>
</organism>
<feature type="signal peptide" evidence="1">
    <location>
        <begin position="1"/>
        <end position="20"/>
    </location>
</feature>
<feature type="domain" description="Peptidase C14 caspase" evidence="2">
    <location>
        <begin position="41"/>
        <end position="250"/>
    </location>
</feature>
<protein>
    <recommendedName>
        <fullName evidence="2">Peptidase C14 caspase domain-containing protein</fullName>
    </recommendedName>
</protein>